<gene>
    <name evidence="3" type="ORF">FIV42_23460</name>
</gene>
<keyword evidence="2" id="KW-0732">Signal</keyword>
<dbReference type="RefSeq" id="WP_141200046.1">
    <property type="nucleotide sequence ID" value="NZ_CP041186.1"/>
</dbReference>
<protein>
    <recommendedName>
        <fullName evidence="5">DUF3352 domain-containing protein</fullName>
    </recommendedName>
</protein>
<evidence type="ECO:0008006" key="5">
    <source>
        <dbReference type="Google" id="ProtNLM"/>
    </source>
</evidence>
<reference evidence="3 4" key="1">
    <citation type="submission" date="2019-06" db="EMBL/GenBank/DDBJ databases">
        <title>Persicimonas caeni gen. nov., sp. nov., a predatory bacterium isolated from solar saltern.</title>
        <authorList>
            <person name="Wang S."/>
        </authorList>
    </citation>
    <scope>NUCLEOTIDE SEQUENCE [LARGE SCALE GENOMIC DNA]</scope>
    <source>
        <strain evidence="3 4">YN101</strain>
    </source>
</reference>
<evidence type="ECO:0000313" key="3">
    <source>
        <dbReference type="EMBL" id="QDG53592.1"/>
    </source>
</evidence>
<sequence length="397" mass="42878">MIDNRRPTRLALMACLSTLLLAAGLWGCKSAPEEAGAESEATQQAVAERRAPARFEAFEHLNQRARWFPADTELVAVADAAYLWAFFGELVPADEGVSARERAAGLRERLSEVFRDRIRLDLTQANSAVMAASENRVALIFDGQFEPPQGATQLEMNGYEVFRLDQPFEGAFAGEFLQLMAGQLDLWMVMLEEPRGVAIFVDEMAVERATARMAQGAESLADSERLASFEALFELTDRGRLVVAGAGAQADEMPTTAPGSEMGASGVESADEAILAFGPSVQASFRGSAESLDQIEDEVQRNLARLQSQFRELDRVVPGETLLEASAGAIVAFLGESYIDALDVSRQGDVLSYALPLPENRSSAVVAAVLGLGLTDWLEQGVQFGRALAPTSEHSTQ</sequence>
<dbReference type="Proteomes" id="UP000315995">
    <property type="component" value="Chromosome"/>
</dbReference>
<keyword evidence="4" id="KW-1185">Reference proteome</keyword>
<name>A0A4Y6PZ59_PERCE</name>
<accession>A0A5B8YE35</accession>
<evidence type="ECO:0000313" key="4">
    <source>
        <dbReference type="Proteomes" id="UP000315995"/>
    </source>
</evidence>
<feature type="coiled-coil region" evidence="1">
    <location>
        <begin position="289"/>
        <end position="316"/>
    </location>
</feature>
<feature type="chain" id="PRO_5030106728" description="DUF3352 domain-containing protein" evidence="2">
    <location>
        <begin position="23"/>
        <end position="397"/>
    </location>
</feature>
<dbReference type="AlphaFoldDB" id="A0A4Y6PZ59"/>
<accession>A0A4Y6PZ59</accession>
<feature type="signal peptide" evidence="2">
    <location>
        <begin position="1"/>
        <end position="22"/>
    </location>
</feature>
<evidence type="ECO:0000256" key="2">
    <source>
        <dbReference type="SAM" id="SignalP"/>
    </source>
</evidence>
<dbReference type="EMBL" id="CP041186">
    <property type="protein sequence ID" value="QDG53592.1"/>
    <property type="molecule type" value="Genomic_DNA"/>
</dbReference>
<proteinExistence type="predicted"/>
<evidence type="ECO:0000256" key="1">
    <source>
        <dbReference type="SAM" id="Coils"/>
    </source>
</evidence>
<organism evidence="3 4">
    <name type="scientific">Persicimonas caeni</name>
    <dbReference type="NCBI Taxonomy" id="2292766"/>
    <lineage>
        <taxon>Bacteria</taxon>
        <taxon>Deltaproteobacteria</taxon>
        <taxon>Bradymonadales</taxon>
        <taxon>Bradymonadaceae</taxon>
        <taxon>Persicimonas</taxon>
    </lineage>
</organism>
<keyword evidence="1" id="KW-0175">Coiled coil</keyword>